<evidence type="ECO:0000313" key="4">
    <source>
        <dbReference type="Proteomes" id="UP001176806"/>
    </source>
</evidence>
<evidence type="ECO:0000256" key="2">
    <source>
        <dbReference type="SAM" id="Phobius"/>
    </source>
</evidence>
<comment type="caution">
    <text evidence="3">The sequence shown here is derived from an EMBL/GenBank/DDBJ whole genome shotgun (WGS) entry which is preliminary data.</text>
</comment>
<feature type="compositionally biased region" description="Gly residues" evidence="1">
    <location>
        <begin position="167"/>
        <end position="176"/>
    </location>
</feature>
<dbReference type="EMBL" id="JAUOEL010000007">
    <property type="protein sequence ID" value="MDO5976306.1"/>
    <property type="molecule type" value="Genomic_DNA"/>
</dbReference>
<reference evidence="3" key="1">
    <citation type="submission" date="2023-07" db="EMBL/GenBank/DDBJ databases">
        <title>Two novel species in the genus Flavivirga.</title>
        <authorList>
            <person name="Kwon K."/>
        </authorList>
    </citation>
    <scope>NUCLEOTIDE SEQUENCE</scope>
    <source>
        <strain evidence="3">KACC 14158</strain>
    </source>
</reference>
<name>A0ABT8WSY3_9FLAO</name>
<dbReference type="RefSeq" id="WP_303303588.1">
    <property type="nucleotide sequence ID" value="NZ_BAABDA010000028.1"/>
</dbReference>
<feature type="transmembrane region" description="Helical" evidence="2">
    <location>
        <begin position="6"/>
        <end position="22"/>
    </location>
</feature>
<keyword evidence="2" id="KW-0472">Membrane</keyword>
<sequence>MKKLSYIIMGFIAGAALTYYLCPRNPDVDSMKTKLEIAENYEKPKGLITQAYGDTLSTNWTKYRKAAVDSCAAKGGHAMDDRSVWWSTKEIKNYLKYSKKQADSLKYKITGYRIYLGVYGHEAGSKKCNLTTMFMVPTGVKRNAEASMNPFNFRGNDTDLPIPPNNQGGGGNGGYP</sequence>
<accession>A0ABT8WSY3</accession>
<proteinExistence type="predicted"/>
<keyword evidence="2" id="KW-1133">Transmembrane helix</keyword>
<feature type="region of interest" description="Disordered" evidence="1">
    <location>
        <begin position="154"/>
        <end position="176"/>
    </location>
</feature>
<keyword evidence="2" id="KW-0812">Transmembrane</keyword>
<evidence type="ECO:0000256" key="1">
    <source>
        <dbReference type="SAM" id="MobiDB-lite"/>
    </source>
</evidence>
<evidence type="ECO:0000313" key="3">
    <source>
        <dbReference type="EMBL" id="MDO5976306.1"/>
    </source>
</evidence>
<keyword evidence="4" id="KW-1185">Reference proteome</keyword>
<organism evidence="3 4">
    <name type="scientific">Flavivirga jejuensis</name>
    <dbReference type="NCBI Taxonomy" id="870487"/>
    <lineage>
        <taxon>Bacteria</taxon>
        <taxon>Pseudomonadati</taxon>
        <taxon>Bacteroidota</taxon>
        <taxon>Flavobacteriia</taxon>
        <taxon>Flavobacteriales</taxon>
        <taxon>Flavobacteriaceae</taxon>
        <taxon>Flavivirga</taxon>
    </lineage>
</organism>
<protein>
    <submittedName>
        <fullName evidence="3">Uncharacterized protein</fullName>
    </submittedName>
</protein>
<dbReference type="Proteomes" id="UP001176806">
    <property type="component" value="Unassembled WGS sequence"/>
</dbReference>
<gene>
    <name evidence="3" type="ORF">Q4Q40_19065</name>
</gene>